<name>A0A9D1S5B5_9FIRM</name>
<gene>
    <name evidence="3" type="ORF">IAB04_00585</name>
</gene>
<evidence type="ECO:0000313" key="3">
    <source>
        <dbReference type="EMBL" id="HIU47839.1"/>
    </source>
</evidence>
<dbReference type="GO" id="GO:0003677">
    <property type="term" value="F:DNA binding"/>
    <property type="evidence" value="ECO:0007669"/>
    <property type="project" value="UniProtKB-KW"/>
</dbReference>
<organism evidence="3 4">
    <name type="scientific">Candidatus Avimonoglobus intestinipullorum</name>
    <dbReference type="NCBI Taxonomy" id="2840699"/>
    <lineage>
        <taxon>Bacteria</taxon>
        <taxon>Bacillati</taxon>
        <taxon>Bacillota</taxon>
        <taxon>Clostridia</taxon>
        <taxon>Eubacteriales</taxon>
        <taxon>Candidatus Avimonoglobus</taxon>
    </lineage>
</organism>
<feature type="domain" description="HTH cro/C1-type" evidence="2">
    <location>
        <begin position="19"/>
        <end position="73"/>
    </location>
</feature>
<dbReference type="PANTHER" id="PTHR46558:SF11">
    <property type="entry name" value="HTH-TYPE TRANSCRIPTIONAL REGULATOR XRE"/>
    <property type="match status" value="1"/>
</dbReference>
<dbReference type="PROSITE" id="PS50943">
    <property type="entry name" value="HTH_CROC1"/>
    <property type="match status" value="1"/>
</dbReference>
<comment type="caution">
    <text evidence="3">The sequence shown here is derived from an EMBL/GenBank/DDBJ whole genome shotgun (WGS) entry which is preliminary data.</text>
</comment>
<dbReference type="Gene3D" id="1.10.260.40">
    <property type="entry name" value="lambda repressor-like DNA-binding domains"/>
    <property type="match status" value="1"/>
</dbReference>
<keyword evidence="1" id="KW-0238">DNA-binding</keyword>
<dbReference type="InterPro" id="IPR010982">
    <property type="entry name" value="Lambda_DNA-bd_dom_sf"/>
</dbReference>
<dbReference type="AlphaFoldDB" id="A0A9D1S5B5"/>
<sequence length="100" mass="11288">MTVRKGVMQLYEYNIGEGIKNIRKKHNLTQEQLAKALNVSTATIANYENNKTVPSMEFILKLSTLFGVTTDTAMGKFIEQPDRQFSLMEGVDPDTTEDID</sequence>
<dbReference type="PANTHER" id="PTHR46558">
    <property type="entry name" value="TRACRIPTIONAL REGULATORY PROTEIN-RELATED-RELATED"/>
    <property type="match status" value="1"/>
</dbReference>
<dbReference type="SMART" id="SM00530">
    <property type="entry name" value="HTH_XRE"/>
    <property type="match status" value="1"/>
</dbReference>
<dbReference type="CDD" id="cd00093">
    <property type="entry name" value="HTH_XRE"/>
    <property type="match status" value="1"/>
</dbReference>
<proteinExistence type="predicted"/>
<evidence type="ECO:0000256" key="1">
    <source>
        <dbReference type="ARBA" id="ARBA00023125"/>
    </source>
</evidence>
<accession>A0A9D1S5B5</accession>
<dbReference type="SUPFAM" id="SSF47413">
    <property type="entry name" value="lambda repressor-like DNA-binding domains"/>
    <property type="match status" value="1"/>
</dbReference>
<dbReference type="InterPro" id="IPR001387">
    <property type="entry name" value="Cro/C1-type_HTH"/>
</dbReference>
<evidence type="ECO:0000259" key="2">
    <source>
        <dbReference type="PROSITE" id="PS50943"/>
    </source>
</evidence>
<dbReference type="Pfam" id="PF01381">
    <property type="entry name" value="HTH_3"/>
    <property type="match status" value="1"/>
</dbReference>
<evidence type="ECO:0000313" key="4">
    <source>
        <dbReference type="Proteomes" id="UP000824111"/>
    </source>
</evidence>
<dbReference type="Proteomes" id="UP000824111">
    <property type="component" value="Unassembled WGS sequence"/>
</dbReference>
<reference evidence="3" key="2">
    <citation type="journal article" date="2021" name="PeerJ">
        <title>Extensive microbial diversity within the chicken gut microbiome revealed by metagenomics and culture.</title>
        <authorList>
            <person name="Gilroy R."/>
            <person name="Ravi A."/>
            <person name="Getino M."/>
            <person name="Pursley I."/>
            <person name="Horton D.L."/>
            <person name="Alikhan N.F."/>
            <person name="Baker D."/>
            <person name="Gharbi K."/>
            <person name="Hall N."/>
            <person name="Watson M."/>
            <person name="Adriaenssens E.M."/>
            <person name="Foster-Nyarko E."/>
            <person name="Jarju S."/>
            <person name="Secka A."/>
            <person name="Antonio M."/>
            <person name="Oren A."/>
            <person name="Chaudhuri R.R."/>
            <person name="La Ragione R."/>
            <person name="Hildebrand F."/>
            <person name="Pallen M.J."/>
        </authorList>
    </citation>
    <scope>NUCLEOTIDE SEQUENCE</scope>
    <source>
        <strain evidence="3">ChiSjej4B22-9803</strain>
    </source>
</reference>
<protein>
    <submittedName>
        <fullName evidence="3">Helix-turn-helix transcriptional regulator</fullName>
    </submittedName>
</protein>
<dbReference type="EMBL" id="DVND01000013">
    <property type="protein sequence ID" value="HIU47839.1"/>
    <property type="molecule type" value="Genomic_DNA"/>
</dbReference>
<reference evidence="3" key="1">
    <citation type="submission" date="2020-10" db="EMBL/GenBank/DDBJ databases">
        <authorList>
            <person name="Gilroy R."/>
        </authorList>
    </citation>
    <scope>NUCLEOTIDE SEQUENCE</scope>
    <source>
        <strain evidence="3">ChiSjej4B22-9803</strain>
    </source>
</reference>